<dbReference type="InterPro" id="IPR005066">
    <property type="entry name" value="MoCF_OxRdtse_dimer"/>
</dbReference>
<evidence type="ECO:0000313" key="8">
    <source>
        <dbReference type="Proteomes" id="UP000603912"/>
    </source>
</evidence>
<dbReference type="Gene3D" id="3.90.420.10">
    <property type="entry name" value="Oxidoreductase, molybdopterin-binding domain"/>
    <property type="match status" value="1"/>
</dbReference>
<name>A0A917I5V1_9HYPH</name>
<dbReference type="SUPFAM" id="SSF81296">
    <property type="entry name" value="E set domains"/>
    <property type="match status" value="1"/>
</dbReference>
<dbReference type="GO" id="GO:0043546">
    <property type="term" value="F:molybdopterin cofactor binding"/>
    <property type="evidence" value="ECO:0007669"/>
    <property type="project" value="TreeGrafter"/>
</dbReference>
<evidence type="ECO:0000256" key="3">
    <source>
        <dbReference type="ARBA" id="ARBA00022723"/>
    </source>
</evidence>
<keyword evidence="8" id="KW-1185">Reference proteome</keyword>
<dbReference type="Pfam" id="PF00174">
    <property type="entry name" value="Oxidored_molyb"/>
    <property type="match status" value="1"/>
</dbReference>
<dbReference type="InterPro" id="IPR014756">
    <property type="entry name" value="Ig_E-set"/>
</dbReference>
<sequence length="419" mass="45008">MRFIVEEYILGRNAMQNRRQILKSGAATALGIGAATIAGSRFAAWAAETVTLPFENGERNFVTFPGKRPMIGLTARPPQLETPFSVFNDGVITPNDAFFVRYHLADVPLEIDPETFRLEIKGQVDKPLSLSLADLKSGFPAVEVVAVNQCSGNSRGFVEPRVAGGQLGNGAMGNARWRGVSLKAVLEKAGVKSGAVQVSFGGLDGPVVPETPDFEKALDLDHARDGEVMLAYAMNGVDLPWLNGYPLRLVVPGYYGTYWVKHLNAITVHDKPFDGFWMKSAYRIPDNNCACVEPGKAPTATIPINRLNTRSFITSIENGARVKAGDLALRGIAFDGGSGIAEVSVSADGGKSWTAATLGEDLGKYSFREWKAAIKLTAGENALMVKATNGKGQTQPTQASWNPAGYMRNVVETTRVVAT</sequence>
<protein>
    <submittedName>
        <fullName evidence="7">Oxidase</fullName>
    </submittedName>
</protein>
<dbReference type="GO" id="GO:0030151">
    <property type="term" value="F:molybdenum ion binding"/>
    <property type="evidence" value="ECO:0007669"/>
    <property type="project" value="InterPro"/>
</dbReference>
<comment type="cofactor">
    <cofactor evidence="1">
        <name>Mo-molybdopterin</name>
        <dbReference type="ChEBI" id="CHEBI:71302"/>
    </cofactor>
</comment>
<dbReference type="InterPro" id="IPR000572">
    <property type="entry name" value="OxRdtase_Mopterin-bd_dom"/>
</dbReference>
<gene>
    <name evidence="7" type="ORF">GCM10007036_13780</name>
</gene>
<evidence type="ECO:0000259" key="6">
    <source>
        <dbReference type="Pfam" id="PF03404"/>
    </source>
</evidence>
<dbReference type="PANTHER" id="PTHR19372:SF7">
    <property type="entry name" value="SULFITE OXIDASE, MITOCHONDRIAL"/>
    <property type="match status" value="1"/>
</dbReference>
<evidence type="ECO:0000256" key="1">
    <source>
        <dbReference type="ARBA" id="ARBA00001924"/>
    </source>
</evidence>
<dbReference type="EMBL" id="BMES01000001">
    <property type="protein sequence ID" value="GGH14444.1"/>
    <property type="molecule type" value="Genomic_DNA"/>
</dbReference>
<dbReference type="Gene3D" id="2.60.40.650">
    <property type="match status" value="1"/>
</dbReference>
<dbReference type="Pfam" id="PF03404">
    <property type="entry name" value="Mo-co_dimer"/>
    <property type="match status" value="1"/>
</dbReference>
<dbReference type="GO" id="GO:0008482">
    <property type="term" value="F:sulfite oxidase activity"/>
    <property type="evidence" value="ECO:0007669"/>
    <property type="project" value="TreeGrafter"/>
</dbReference>
<evidence type="ECO:0000259" key="5">
    <source>
        <dbReference type="Pfam" id="PF00174"/>
    </source>
</evidence>
<feature type="domain" description="Oxidoreductase molybdopterin-binding" evidence="5">
    <location>
        <begin position="106"/>
        <end position="277"/>
    </location>
</feature>
<keyword evidence="4" id="KW-0560">Oxidoreductase</keyword>
<organism evidence="7 8">
    <name type="scientific">Alsobacter metallidurans</name>
    <dbReference type="NCBI Taxonomy" id="340221"/>
    <lineage>
        <taxon>Bacteria</taxon>
        <taxon>Pseudomonadati</taxon>
        <taxon>Pseudomonadota</taxon>
        <taxon>Alphaproteobacteria</taxon>
        <taxon>Hyphomicrobiales</taxon>
        <taxon>Alsobacteraceae</taxon>
        <taxon>Alsobacter</taxon>
    </lineage>
</organism>
<evidence type="ECO:0000313" key="7">
    <source>
        <dbReference type="EMBL" id="GGH14444.1"/>
    </source>
</evidence>
<evidence type="ECO:0000256" key="2">
    <source>
        <dbReference type="ARBA" id="ARBA00022505"/>
    </source>
</evidence>
<dbReference type="PROSITE" id="PS51318">
    <property type="entry name" value="TAT"/>
    <property type="match status" value="1"/>
</dbReference>
<feature type="domain" description="Moybdenum cofactor oxidoreductase dimerisation" evidence="6">
    <location>
        <begin position="304"/>
        <end position="410"/>
    </location>
</feature>
<reference evidence="7" key="2">
    <citation type="submission" date="2020-09" db="EMBL/GenBank/DDBJ databases">
        <authorList>
            <person name="Sun Q."/>
            <person name="Zhou Y."/>
        </authorList>
    </citation>
    <scope>NUCLEOTIDE SEQUENCE</scope>
    <source>
        <strain evidence="7">CGMCC 1.12214</strain>
    </source>
</reference>
<dbReference type="SUPFAM" id="SSF56524">
    <property type="entry name" value="Oxidoreductase molybdopterin-binding domain"/>
    <property type="match status" value="1"/>
</dbReference>
<dbReference type="Proteomes" id="UP000603912">
    <property type="component" value="Unassembled WGS sequence"/>
</dbReference>
<dbReference type="InterPro" id="IPR036374">
    <property type="entry name" value="OxRdtase_Mopterin-bd_sf"/>
</dbReference>
<dbReference type="AlphaFoldDB" id="A0A917I5V1"/>
<dbReference type="PANTHER" id="PTHR19372">
    <property type="entry name" value="SULFITE REDUCTASE"/>
    <property type="match status" value="1"/>
</dbReference>
<dbReference type="FunFam" id="3.90.420.10:FF:000007">
    <property type="entry name" value="Sulfite:cytochrome c oxidoreductase subunit A"/>
    <property type="match status" value="1"/>
</dbReference>
<dbReference type="InterPro" id="IPR008335">
    <property type="entry name" value="Mopterin_OxRdtase_euk"/>
</dbReference>
<comment type="caution">
    <text evidence="7">The sequence shown here is derived from an EMBL/GenBank/DDBJ whole genome shotgun (WGS) entry which is preliminary data.</text>
</comment>
<reference evidence="7" key="1">
    <citation type="journal article" date="2014" name="Int. J. Syst. Evol. Microbiol.">
        <title>Complete genome sequence of Corynebacterium casei LMG S-19264T (=DSM 44701T), isolated from a smear-ripened cheese.</title>
        <authorList>
            <consortium name="US DOE Joint Genome Institute (JGI-PGF)"/>
            <person name="Walter F."/>
            <person name="Albersmeier A."/>
            <person name="Kalinowski J."/>
            <person name="Ruckert C."/>
        </authorList>
    </citation>
    <scope>NUCLEOTIDE SEQUENCE</scope>
    <source>
        <strain evidence="7">CGMCC 1.12214</strain>
    </source>
</reference>
<evidence type="ECO:0000256" key="4">
    <source>
        <dbReference type="ARBA" id="ARBA00023002"/>
    </source>
</evidence>
<dbReference type="GO" id="GO:0006790">
    <property type="term" value="P:sulfur compound metabolic process"/>
    <property type="evidence" value="ECO:0007669"/>
    <property type="project" value="TreeGrafter"/>
</dbReference>
<dbReference type="GO" id="GO:0020037">
    <property type="term" value="F:heme binding"/>
    <property type="evidence" value="ECO:0007669"/>
    <property type="project" value="TreeGrafter"/>
</dbReference>
<proteinExistence type="predicted"/>
<accession>A0A917I5V1</accession>
<dbReference type="InterPro" id="IPR006311">
    <property type="entry name" value="TAT_signal"/>
</dbReference>
<dbReference type="PRINTS" id="PR00407">
    <property type="entry name" value="EUMOPTERIN"/>
</dbReference>
<keyword evidence="2" id="KW-0500">Molybdenum</keyword>
<keyword evidence="3" id="KW-0479">Metal-binding</keyword>